<feature type="compositionally biased region" description="Low complexity" evidence="1">
    <location>
        <begin position="9"/>
        <end position="20"/>
    </location>
</feature>
<feature type="compositionally biased region" description="Basic and acidic residues" evidence="1">
    <location>
        <begin position="147"/>
        <end position="170"/>
    </location>
</feature>
<keyword evidence="3" id="KW-1185">Reference proteome</keyword>
<reference evidence="2 3" key="1">
    <citation type="journal article" date="2017" name="Biochemistry">
        <title>Identification of the Biosynthetic Pathway for the Antibiotic Bicyclomycin.</title>
        <authorList>
            <person name="Patteson J."/>
            <person name="Cai W."/>
            <person name="Johnson R.A."/>
            <person name="Santa Maria K."/>
            <person name="Li B."/>
        </authorList>
    </citation>
    <scope>NUCLEOTIDE SEQUENCE [LARGE SCALE GENOMIC DNA]</scope>
    <source>
        <strain evidence="2 3">ATCC 21532</strain>
    </source>
</reference>
<proteinExistence type="predicted"/>
<sequence>MAVAMTAAVGCVSVSPSTGPSGPPPRSSAADPRARQNPARESLARVGDGPDDSRPPDASGPALSLTRDPDGRPLVDPSWDPWGAWAAGGSARNGGNPAGPPGFPGSPDRSHPGHHAPGSPRPAAPPAVSAPASDGPVREAAPAAPAPRHEAPPPPEHRHSEPRPAPEPREAPPAPAPVPRGRQGKGVCAMGDTYGKWQPGGDASRICHQVYGN</sequence>
<dbReference type="EMBL" id="NHZO01000093">
    <property type="protein sequence ID" value="PHQ52254.1"/>
    <property type="molecule type" value="Genomic_DNA"/>
</dbReference>
<protein>
    <submittedName>
        <fullName evidence="2">Uncharacterized protein</fullName>
    </submittedName>
</protein>
<evidence type="ECO:0000313" key="3">
    <source>
        <dbReference type="Proteomes" id="UP000222531"/>
    </source>
</evidence>
<dbReference type="AlphaFoldDB" id="A0A2G1XLW1"/>
<comment type="caution">
    <text evidence="2">The sequence shown here is derived from an EMBL/GenBank/DDBJ whole genome shotgun (WGS) entry which is preliminary data.</text>
</comment>
<evidence type="ECO:0000256" key="1">
    <source>
        <dbReference type="SAM" id="MobiDB-lite"/>
    </source>
</evidence>
<accession>A0A2G1XLW1</accession>
<feature type="region of interest" description="Disordered" evidence="1">
    <location>
        <begin position="1"/>
        <end position="190"/>
    </location>
</feature>
<gene>
    <name evidence="2" type="ORF">BLA24_08835</name>
</gene>
<organism evidence="2 3">
    <name type="scientific">Streptomyces cinnamoneus</name>
    <name type="common">Streptoverticillium cinnamoneum</name>
    <dbReference type="NCBI Taxonomy" id="53446"/>
    <lineage>
        <taxon>Bacteria</taxon>
        <taxon>Bacillati</taxon>
        <taxon>Actinomycetota</taxon>
        <taxon>Actinomycetes</taxon>
        <taxon>Kitasatosporales</taxon>
        <taxon>Streptomycetaceae</taxon>
        <taxon>Streptomyces</taxon>
        <taxon>Streptomyces cinnamoneus group</taxon>
    </lineage>
</organism>
<evidence type="ECO:0000313" key="2">
    <source>
        <dbReference type="EMBL" id="PHQ52254.1"/>
    </source>
</evidence>
<feature type="compositionally biased region" description="Low complexity" evidence="1">
    <location>
        <begin position="126"/>
        <end position="143"/>
    </location>
</feature>
<dbReference type="Proteomes" id="UP000222531">
    <property type="component" value="Unassembled WGS sequence"/>
</dbReference>
<name>A0A2G1XLW1_STRCJ</name>
<feature type="compositionally biased region" description="Low complexity" evidence="1">
    <location>
        <begin position="76"/>
        <end position="95"/>
    </location>
</feature>